<dbReference type="EMBL" id="CAJFCW020000002">
    <property type="protein sequence ID" value="CAG9094719.1"/>
    <property type="molecule type" value="Genomic_DNA"/>
</dbReference>
<dbReference type="Pfam" id="PF09368">
    <property type="entry name" value="Sas10"/>
    <property type="match status" value="1"/>
</dbReference>
<comment type="caution">
    <text evidence="6">The sequence shown here is derived from an EMBL/GenBank/DDBJ whole genome shotgun (WGS) entry which is preliminary data.</text>
</comment>
<dbReference type="Proteomes" id="UP000614601">
    <property type="component" value="Unassembled WGS sequence"/>
</dbReference>
<dbReference type="GO" id="GO:0000462">
    <property type="term" value="P:maturation of SSU-rRNA from tricistronic rRNA transcript (SSU-rRNA, 5.8S rRNA, LSU-rRNA)"/>
    <property type="evidence" value="ECO:0007669"/>
    <property type="project" value="TreeGrafter"/>
</dbReference>
<feature type="region of interest" description="Disordered" evidence="4">
    <location>
        <begin position="1"/>
        <end position="25"/>
    </location>
</feature>
<organism evidence="6 7">
    <name type="scientific">Bursaphelenchus okinawaensis</name>
    <dbReference type="NCBI Taxonomy" id="465554"/>
    <lineage>
        <taxon>Eukaryota</taxon>
        <taxon>Metazoa</taxon>
        <taxon>Ecdysozoa</taxon>
        <taxon>Nematoda</taxon>
        <taxon>Chromadorea</taxon>
        <taxon>Rhabditida</taxon>
        <taxon>Tylenchina</taxon>
        <taxon>Tylenchomorpha</taxon>
        <taxon>Aphelenchoidea</taxon>
        <taxon>Aphelenchoididae</taxon>
        <taxon>Bursaphelenchus</taxon>
    </lineage>
</organism>
<feature type="region of interest" description="Disordered" evidence="4">
    <location>
        <begin position="167"/>
        <end position="214"/>
    </location>
</feature>
<comment type="subcellular location">
    <subcellularLocation>
        <location evidence="1">Nucleus</location>
    </subcellularLocation>
</comment>
<dbReference type="GO" id="GO:0032040">
    <property type="term" value="C:small-subunit processome"/>
    <property type="evidence" value="ECO:0007669"/>
    <property type="project" value="TreeGrafter"/>
</dbReference>
<evidence type="ECO:0000259" key="5">
    <source>
        <dbReference type="Pfam" id="PF09368"/>
    </source>
</evidence>
<dbReference type="PANTHER" id="PTHR13237">
    <property type="entry name" value="SOMETHING ABOUT SILENCING PROTEIN 10-RELATED"/>
    <property type="match status" value="1"/>
</dbReference>
<dbReference type="OrthoDB" id="1924577at2759"/>
<feature type="compositionally biased region" description="Acidic residues" evidence="4">
    <location>
        <begin position="203"/>
        <end position="214"/>
    </location>
</feature>
<evidence type="ECO:0000256" key="4">
    <source>
        <dbReference type="SAM" id="MobiDB-lite"/>
    </source>
</evidence>
<feature type="compositionally biased region" description="Basic and acidic residues" evidence="4">
    <location>
        <begin position="167"/>
        <end position="202"/>
    </location>
</feature>
<accession>A0A811K783</accession>
<evidence type="ECO:0000256" key="2">
    <source>
        <dbReference type="ARBA" id="ARBA00010979"/>
    </source>
</evidence>
<keyword evidence="3" id="KW-0539">Nucleus</keyword>
<dbReference type="AlphaFoldDB" id="A0A811K783"/>
<feature type="domain" description="Sas10 C-terminal" evidence="5">
    <location>
        <begin position="226"/>
        <end position="298"/>
    </location>
</feature>
<dbReference type="EMBL" id="CAJFDH010000002">
    <property type="protein sequence ID" value="CAD5211929.1"/>
    <property type="molecule type" value="Genomic_DNA"/>
</dbReference>
<comment type="similarity">
    <text evidence="2">Belongs to the SAS10 family.</text>
</comment>
<dbReference type="InterPro" id="IPR018972">
    <property type="entry name" value="Sas10_C_dom"/>
</dbReference>
<dbReference type="Proteomes" id="UP000783686">
    <property type="component" value="Unassembled WGS sequence"/>
</dbReference>
<evidence type="ECO:0000313" key="7">
    <source>
        <dbReference type="Proteomes" id="UP000614601"/>
    </source>
</evidence>
<protein>
    <recommendedName>
        <fullName evidence="5">Sas10 C-terminal domain-containing protein</fullName>
    </recommendedName>
</protein>
<evidence type="ECO:0000256" key="3">
    <source>
        <dbReference type="ARBA" id="ARBA00023242"/>
    </source>
</evidence>
<proteinExistence type="inferred from homology"/>
<dbReference type="PANTHER" id="PTHR13237:SF8">
    <property type="entry name" value="SOMETHING ABOUT SILENCING PROTEIN 10"/>
    <property type="match status" value="1"/>
</dbReference>
<sequence length="300" mass="35475">MAKRKGGKRRQITSATEPERDTDDVYDEVDAFHNERNKDINVTKKARKGKEIEVLNVQADGLDDLYEEDDLDKPDEEPLMKIVSANQWGKSRRDFYVNNKTRTKEDGYLNDEEQELLDLEEEDATERQKRLDKKNSVLNFDQFFEDDDDQVQEDKPVQKMTLRERMALAAAERRKQEEAAAKQKGKDKEVEERKLFQKKHEQDDDSEVEETFVEGWDDYDKEDDDVEKRGINYQIEKNKGLVQKRKKGTEHSRIKRRLQYKKALVRRRSQIPDVKREMQKYTGEVRGIRASTVKSIKIKA</sequence>
<evidence type="ECO:0000313" key="6">
    <source>
        <dbReference type="EMBL" id="CAD5211929.1"/>
    </source>
</evidence>
<name>A0A811K783_9BILA</name>
<reference evidence="6" key="1">
    <citation type="submission" date="2020-09" db="EMBL/GenBank/DDBJ databases">
        <authorList>
            <person name="Kikuchi T."/>
        </authorList>
    </citation>
    <scope>NUCLEOTIDE SEQUENCE</scope>
    <source>
        <strain evidence="6">SH1</strain>
    </source>
</reference>
<evidence type="ECO:0000256" key="1">
    <source>
        <dbReference type="ARBA" id="ARBA00004123"/>
    </source>
</evidence>
<feature type="compositionally biased region" description="Basic residues" evidence="4">
    <location>
        <begin position="1"/>
        <end position="11"/>
    </location>
</feature>
<gene>
    <name evidence="6" type="ORF">BOKJ2_LOCUS3947</name>
</gene>
<keyword evidence="7" id="KW-1185">Reference proteome</keyword>